<name>A0AA37LDM5_9PEZI</name>
<gene>
    <name evidence="1" type="ORF">ColSpa_06649</name>
</gene>
<sequence>MPSVWLPENGTEFLHYFISHVKSNWLAYCDAHLADVNLRRQVINSNGSDPQLLNTLLEDGLKWLNYRQQLGRFTSKIRDFIKSYSRKYNETGDLDEVLDQFYNDIGKKLDLLDENSRDIIQLVSVSYYIVRSIPLG</sequence>
<comment type="caution">
    <text evidence="1">The sequence shown here is derived from an EMBL/GenBank/DDBJ whole genome shotgun (WGS) entry which is preliminary data.</text>
</comment>
<dbReference type="EMBL" id="BQXU01000016">
    <property type="protein sequence ID" value="GKT46468.1"/>
    <property type="molecule type" value="Genomic_DNA"/>
</dbReference>
<dbReference type="RefSeq" id="XP_049128818.1">
    <property type="nucleotide sequence ID" value="XM_049272861.1"/>
</dbReference>
<dbReference type="Proteomes" id="UP001055115">
    <property type="component" value="Unassembled WGS sequence"/>
</dbReference>
<organism evidence="1 2">
    <name type="scientific">Colletotrichum spaethianum</name>
    <dbReference type="NCBI Taxonomy" id="700344"/>
    <lineage>
        <taxon>Eukaryota</taxon>
        <taxon>Fungi</taxon>
        <taxon>Dikarya</taxon>
        <taxon>Ascomycota</taxon>
        <taxon>Pezizomycotina</taxon>
        <taxon>Sordariomycetes</taxon>
        <taxon>Hypocreomycetidae</taxon>
        <taxon>Glomerellales</taxon>
        <taxon>Glomerellaceae</taxon>
        <taxon>Colletotrichum</taxon>
        <taxon>Colletotrichum spaethianum species complex</taxon>
    </lineage>
</organism>
<protein>
    <submittedName>
        <fullName evidence="1">Uncharacterized protein</fullName>
    </submittedName>
</protein>
<keyword evidence="2" id="KW-1185">Reference proteome</keyword>
<evidence type="ECO:0000313" key="1">
    <source>
        <dbReference type="EMBL" id="GKT46468.1"/>
    </source>
</evidence>
<dbReference type="GeneID" id="73327451"/>
<reference evidence="1 2" key="1">
    <citation type="submission" date="2022-03" db="EMBL/GenBank/DDBJ databases">
        <title>Genome data of Colletotrichum spp.</title>
        <authorList>
            <person name="Utami Y.D."/>
            <person name="Hiruma K."/>
        </authorList>
    </citation>
    <scope>NUCLEOTIDE SEQUENCE [LARGE SCALE GENOMIC DNA]</scope>
    <source>
        <strain evidence="1 2">MAFF 239500</strain>
    </source>
</reference>
<evidence type="ECO:0000313" key="2">
    <source>
        <dbReference type="Proteomes" id="UP001055115"/>
    </source>
</evidence>
<proteinExistence type="predicted"/>
<dbReference type="AlphaFoldDB" id="A0AA37LDM5"/>
<accession>A0AA37LDM5</accession>